<name>A0ABW3LFX7_9BACI</name>
<accession>A0ABW3LFX7</accession>
<evidence type="ECO:0000259" key="2">
    <source>
        <dbReference type="Pfam" id="PF07331"/>
    </source>
</evidence>
<keyword evidence="4" id="KW-1185">Reference proteome</keyword>
<keyword evidence="1" id="KW-1133">Transmembrane helix</keyword>
<evidence type="ECO:0000313" key="4">
    <source>
        <dbReference type="Proteomes" id="UP001597040"/>
    </source>
</evidence>
<evidence type="ECO:0000256" key="1">
    <source>
        <dbReference type="SAM" id="Phobius"/>
    </source>
</evidence>
<sequence>MVINSERALAIGFFCFSLFMFVASLNITSSITTGAAGPSFFPRLWSIILGILSILYFFEAGKRIDPDSHKGLKQTLRENKKVFIMLAAVLVYIFLLDYLGYIISTFSLLTFAIYILDIKKEISKLKIYMISLVVTLGTYFVFTNILNVFLPSGIFY</sequence>
<comment type="caution">
    <text evidence="3">The sequence shown here is derived from an EMBL/GenBank/DDBJ whole genome shotgun (WGS) entry which is preliminary data.</text>
</comment>
<dbReference type="Proteomes" id="UP001597040">
    <property type="component" value="Unassembled WGS sequence"/>
</dbReference>
<feature type="transmembrane region" description="Helical" evidence="1">
    <location>
        <begin position="127"/>
        <end position="150"/>
    </location>
</feature>
<keyword evidence="1" id="KW-0812">Transmembrane</keyword>
<dbReference type="RefSeq" id="WP_390359189.1">
    <property type="nucleotide sequence ID" value="NZ_JBHTKJ010000007.1"/>
</dbReference>
<keyword evidence="1" id="KW-0472">Membrane</keyword>
<dbReference type="EMBL" id="JBHTKJ010000007">
    <property type="protein sequence ID" value="MFD1037275.1"/>
    <property type="molecule type" value="Genomic_DNA"/>
</dbReference>
<feature type="transmembrane region" description="Helical" evidence="1">
    <location>
        <begin position="82"/>
        <end position="115"/>
    </location>
</feature>
<organism evidence="3 4">
    <name type="scientific">Virgibacillus byunsanensis</name>
    <dbReference type="NCBI Taxonomy" id="570945"/>
    <lineage>
        <taxon>Bacteria</taxon>
        <taxon>Bacillati</taxon>
        <taxon>Bacillota</taxon>
        <taxon>Bacilli</taxon>
        <taxon>Bacillales</taxon>
        <taxon>Bacillaceae</taxon>
        <taxon>Virgibacillus</taxon>
    </lineage>
</organism>
<reference evidence="4" key="1">
    <citation type="journal article" date="2019" name="Int. J. Syst. Evol. Microbiol.">
        <title>The Global Catalogue of Microorganisms (GCM) 10K type strain sequencing project: providing services to taxonomists for standard genome sequencing and annotation.</title>
        <authorList>
            <consortium name="The Broad Institute Genomics Platform"/>
            <consortium name="The Broad Institute Genome Sequencing Center for Infectious Disease"/>
            <person name="Wu L."/>
            <person name="Ma J."/>
        </authorList>
    </citation>
    <scope>NUCLEOTIDE SEQUENCE [LARGE SCALE GENOMIC DNA]</scope>
    <source>
        <strain evidence="4">CCUG 56754</strain>
    </source>
</reference>
<dbReference type="InterPro" id="IPR009936">
    <property type="entry name" value="DUF1468"/>
</dbReference>
<gene>
    <name evidence="3" type="ORF">ACFQ3N_02400</name>
</gene>
<proteinExistence type="predicted"/>
<evidence type="ECO:0000313" key="3">
    <source>
        <dbReference type="EMBL" id="MFD1037275.1"/>
    </source>
</evidence>
<protein>
    <submittedName>
        <fullName evidence="3">Tripartite tricarboxylate transporter TctB family protein</fullName>
    </submittedName>
</protein>
<feature type="domain" description="DUF1468" evidence="2">
    <location>
        <begin position="9"/>
        <end position="151"/>
    </location>
</feature>
<feature type="transmembrane region" description="Helical" evidence="1">
    <location>
        <begin position="40"/>
        <end position="61"/>
    </location>
</feature>
<dbReference type="Pfam" id="PF07331">
    <property type="entry name" value="TctB"/>
    <property type="match status" value="1"/>
</dbReference>